<feature type="domain" description="Ig-like" evidence="7">
    <location>
        <begin position="161"/>
        <end position="260"/>
    </location>
</feature>
<dbReference type="InterPro" id="IPR003599">
    <property type="entry name" value="Ig_sub"/>
</dbReference>
<evidence type="ECO:0000259" key="7">
    <source>
        <dbReference type="PROSITE" id="PS50835"/>
    </source>
</evidence>
<sequence length="384" mass="43348">MQMVGSLQNYDMTRVLPFKAYFFELLVFLLITSMPAFDFGHHIPLKINMFYVPSPSEVGDSVLLRCDYELGNEALYALKFYKNMIEFFRYAPEDHPSIMIFLTPGVNVDLSKSGNSSVYLRNLTLESSGNYTCEVSSGPPYFSFKQITKQLKVEDSRHHIPLEIKMLHIPSPAVVGDSILLRCDYDLGDETLYNVKFYKDLEEFYIYYTKRIPSMLVFPQPGVNVDLSKSGNSSVYLRNLTLESAGSYTCEVTSDAPSFFFDIITKQLEVVVPPSEGPVLTEENSDYKIGENVSIRCHSGKSKPAPDLKWYINDQPVISHLHNKETIVHPDQLESSSLALSFRLMSDEIQNGKVTVKCVATVKHISAETSIEITASGFKLSAFH</sequence>
<reference evidence="8 9" key="1">
    <citation type="submission" date="2024-04" db="EMBL/GenBank/DDBJ databases">
        <authorList>
            <person name="Rising A."/>
            <person name="Reimegard J."/>
            <person name="Sonavane S."/>
            <person name="Akerstrom W."/>
            <person name="Nylinder S."/>
            <person name="Hedman E."/>
            <person name="Kallberg Y."/>
        </authorList>
    </citation>
    <scope>NUCLEOTIDE SEQUENCE [LARGE SCALE GENOMIC DNA]</scope>
</reference>
<dbReference type="Proteomes" id="UP001497382">
    <property type="component" value="Unassembled WGS sequence"/>
</dbReference>
<evidence type="ECO:0000256" key="3">
    <source>
        <dbReference type="ARBA" id="ARBA00022989"/>
    </source>
</evidence>
<dbReference type="InterPro" id="IPR013162">
    <property type="entry name" value="CD80_C2-set"/>
</dbReference>
<comment type="caution">
    <text evidence="8">The sequence shown here is derived from an EMBL/GenBank/DDBJ whole genome shotgun (WGS) entry which is preliminary data.</text>
</comment>
<protein>
    <recommendedName>
        <fullName evidence="7">Ig-like domain-containing protein</fullName>
    </recommendedName>
</protein>
<organism evidence="8 9">
    <name type="scientific">Larinioides sclopetarius</name>
    <dbReference type="NCBI Taxonomy" id="280406"/>
    <lineage>
        <taxon>Eukaryota</taxon>
        <taxon>Metazoa</taxon>
        <taxon>Ecdysozoa</taxon>
        <taxon>Arthropoda</taxon>
        <taxon>Chelicerata</taxon>
        <taxon>Arachnida</taxon>
        <taxon>Araneae</taxon>
        <taxon>Araneomorphae</taxon>
        <taxon>Entelegynae</taxon>
        <taxon>Araneoidea</taxon>
        <taxon>Araneidae</taxon>
        <taxon>Larinioides</taxon>
    </lineage>
</organism>
<feature type="domain" description="Ig-like" evidence="7">
    <location>
        <begin position="44"/>
        <end position="154"/>
    </location>
</feature>
<dbReference type="GO" id="GO:0016020">
    <property type="term" value="C:membrane"/>
    <property type="evidence" value="ECO:0007669"/>
    <property type="project" value="UniProtKB-SubCell"/>
</dbReference>
<dbReference type="PANTHER" id="PTHR21261:SF15">
    <property type="entry name" value="BEATEN PATH IIIA, ISOFORM D-RELATED"/>
    <property type="match status" value="1"/>
</dbReference>
<dbReference type="SMART" id="SM00409">
    <property type="entry name" value="IG"/>
    <property type="match status" value="3"/>
</dbReference>
<dbReference type="InterPro" id="IPR013106">
    <property type="entry name" value="Ig_V-set"/>
</dbReference>
<proteinExistence type="predicted"/>
<dbReference type="Pfam" id="PF07686">
    <property type="entry name" value="V-set"/>
    <property type="match status" value="1"/>
</dbReference>
<comment type="subcellular location">
    <subcellularLocation>
        <location evidence="1">Membrane</location>
        <topology evidence="1">Single-pass membrane protein</topology>
    </subcellularLocation>
</comment>
<dbReference type="Pfam" id="PF08205">
    <property type="entry name" value="C2-set_2"/>
    <property type="match status" value="1"/>
</dbReference>
<keyword evidence="4 6" id="KW-0472">Membrane</keyword>
<keyword evidence="9" id="KW-1185">Reference proteome</keyword>
<keyword evidence="5" id="KW-1015">Disulfide bond</keyword>
<dbReference type="Gene3D" id="2.60.40.10">
    <property type="entry name" value="Immunoglobulins"/>
    <property type="match status" value="3"/>
</dbReference>
<feature type="transmembrane region" description="Helical" evidence="6">
    <location>
        <begin position="20"/>
        <end position="39"/>
    </location>
</feature>
<gene>
    <name evidence="8" type="ORF">LARSCL_LOCUS3268</name>
</gene>
<feature type="domain" description="Ig-like" evidence="7">
    <location>
        <begin position="278"/>
        <end position="374"/>
    </location>
</feature>
<name>A0AAV1Z5A1_9ARAC</name>
<evidence type="ECO:0000256" key="1">
    <source>
        <dbReference type="ARBA" id="ARBA00004167"/>
    </source>
</evidence>
<evidence type="ECO:0000256" key="2">
    <source>
        <dbReference type="ARBA" id="ARBA00022692"/>
    </source>
</evidence>
<evidence type="ECO:0000313" key="8">
    <source>
        <dbReference type="EMBL" id="CAL1266745.1"/>
    </source>
</evidence>
<accession>A0AAV1Z5A1</accession>
<dbReference type="PANTHER" id="PTHR21261">
    <property type="entry name" value="BEAT PROTEIN"/>
    <property type="match status" value="1"/>
</dbReference>
<dbReference type="SUPFAM" id="SSF48726">
    <property type="entry name" value="Immunoglobulin"/>
    <property type="match status" value="3"/>
</dbReference>
<keyword evidence="3 6" id="KW-1133">Transmembrane helix</keyword>
<evidence type="ECO:0000256" key="5">
    <source>
        <dbReference type="ARBA" id="ARBA00023157"/>
    </source>
</evidence>
<evidence type="ECO:0000313" key="9">
    <source>
        <dbReference type="Proteomes" id="UP001497382"/>
    </source>
</evidence>
<evidence type="ECO:0000256" key="4">
    <source>
        <dbReference type="ARBA" id="ARBA00023136"/>
    </source>
</evidence>
<dbReference type="InterPro" id="IPR007110">
    <property type="entry name" value="Ig-like_dom"/>
</dbReference>
<dbReference type="InterPro" id="IPR013783">
    <property type="entry name" value="Ig-like_fold"/>
</dbReference>
<dbReference type="AlphaFoldDB" id="A0AAV1Z5A1"/>
<dbReference type="FunFam" id="2.60.40.10:FF:000437">
    <property type="entry name" value="Beat-IIIc, isoform A"/>
    <property type="match status" value="1"/>
</dbReference>
<dbReference type="InterPro" id="IPR036179">
    <property type="entry name" value="Ig-like_dom_sf"/>
</dbReference>
<keyword evidence="2 6" id="KW-0812">Transmembrane</keyword>
<dbReference type="PROSITE" id="PS50835">
    <property type="entry name" value="IG_LIKE"/>
    <property type="match status" value="3"/>
</dbReference>
<evidence type="ECO:0000256" key="6">
    <source>
        <dbReference type="SAM" id="Phobius"/>
    </source>
</evidence>
<dbReference type="EMBL" id="CAXIEN010000024">
    <property type="protein sequence ID" value="CAL1266745.1"/>
    <property type="molecule type" value="Genomic_DNA"/>
</dbReference>